<feature type="compositionally biased region" description="Basic and acidic residues" evidence="1">
    <location>
        <begin position="177"/>
        <end position="210"/>
    </location>
</feature>
<dbReference type="EMBL" id="CP144089">
    <property type="protein sequence ID" value="WWD03895.1"/>
    <property type="molecule type" value="Genomic_DNA"/>
</dbReference>
<organism evidence="2 3">
    <name type="scientific">Kwoniella europaea PYCC6329</name>
    <dbReference type="NCBI Taxonomy" id="1423913"/>
    <lineage>
        <taxon>Eukaryota</taxon>
        <taxon>Fungi</taxon>
        <taxon>Dikarya</taxon>
        <taxon>Basidiomycota</taxon>
        <taxon>Agaricomycotina</taxon>
        <taxon>Tremellomycetes</taxon>
        <taxon>Tremellales</taxon>
        <taxon>Cryptococcaceae</taxon>
        <taxon>Kwoniella</taxon>
    </lineage>
</organism>
<keyword evidence="3" id="KW-1185">Reference proteome</keyword>
<sequence>MESNEEPPTPKGEPRYELDSTDPTSSPLLPVPSNESSRSPHLPTASVEGSSSKKKDDQTASPEPTTLVPPPQELPSDSTPWYLRKLGPAGPPYPPERFLFSRKLGAIGPIPHWRNDPTLTALLHPPVAPKAGSSSSQLPHTPGSPSTPRSKSGGESVIDSKQSVAPGNTGSSSTFMAEKKEGMVSVKEEPEDLDLRKSEELALKAREHNL</sequence>
<dbReference type="KEGG" id="ker:91100757"/>
<evidence type="ECO:0000313" key="2">
    <source>
        <dbReference type="EMBL" id="WWD03895.1"/>
    </source>
</evidence>
<feature type="compositionally biased region" description="Polar residues" evidence="1">
    <location>
        <begin position="159"/>
        <end position="175"/>
    </location>
</feature>
<evidence type="ECO:0000313" key="3">
    <source>
        <dbReference type="Proteomes" id="UP001358614"/>
    </source>
</evidence>
<dbReference type="GeneID" id="91100757"/>
<feature type="compositionally biased region" description="Polar residues" evidence="1">
    <location>
        <begin position="132"/>
        <end position="150"/>
    </location>
</feature>
<proteinExistence type="predicted"/>
<reference evidence="2 3" key="1">
    <citation type="submission" date="2024-01" db="EMBL/GenBank/DDBJ databases">
        <title>Comparative genomics of Cryptococcus and Kwoniella reveals pathogenesis evolution and contrasting modes of karyotype evolution via chromosome fusion or intercentromeric recombination.</title>
        <authorList>
            <person name="Coelho M.A."/>
            <person name="David-Palma M."/>
            <person name="Shea T."/>
            <person name="Bowers K."/>
            <person name="McGinley-Smith S."/>
            <person name="Mohammad A.W."/>
            <person name="Gnirke A."/>
            <person name="Yurkov A.M."/>
            <person name="Nowrousian M."/>
            <person name="Sun S."/>
            <person name="Cuomo C.A."/>
            <person name="Heitman J."/>
        </authorList>
    </citation>
    <scope>NUCLEOTIDE SEQUENCE [LARGE SCALE GENOMIC DNA]</scope>
    <source>
        <strain evidence="2 3">PYCC6329</strain>
    </source>
</reference>
<accession>A0AAX4KED6</accession>
<protein>
    <submittedName>
        <fullName evidence="2">Uncharacterized protein</fullName>
    </submittedName>
</protein>
<feature type="compositionally biased region" description="Polar residues" evidence="1">
    <location>
        <begin position="21"/>
        <end position="39"/>
    </location>
</feature>
<name>A0AAX4KED6_9TREE</name>
<dbReference type="AlphaFoldDB" id="A0AAX4KED6"/>
<feature type="region of interest" description="Disordered" evidence="1">
    <location>
        <begin position="114"/>
        <end position="210"/>
    </location>
</feature>
<dbReference type="RefSeq" id="XP_066081862.1">
    <property type="nucleotide sequence ID" value="XM_066225765.1"/>
</dbReference>
<dbReference type="Proteomes" id="UP001358614">
    <property type="component" value="Chromosome 1"/>
</dbReference>
<evidence type="ECO:0000256" key="1">
    <source>
        <dbReference type="SAM" id="MobiDB-lite"/>
    </source>
</evidence>
<gene>
    <name evidence="2" type="ORF">V865_001953</name>
</gene>
<feature type="region of interest" description="Disordered" evidence="1">
    <location>
        <begin position="1"/>
        <end position="98"/>
    </location>
</feature>